<protein>
    <recommendedName>
        <fullName evidence="4">Porin</fullName>
    </recommendedName>
</protein>
<keyword evidence="1" id="KW-0732">Signal</keyword>
<dbReference type="EMBL" id="WAIE01000001">
    <property type="protein sequence ID" value="KAB1443294.1"/>
    <property type="molecule type" value="Genomic_DNA"/>
</dbReference>
<evidence type="ECO:0008006" key="4">
    <source>
        <dbReference type="Google" id="ProtNLM"/>
    </source>
</evidence>
<reference evidence="2 3" key="1">
    <citation type="journal article" date="2017" name="Int. J. Syst. Evol. Microbiol.">
        <title>Desulfovibrio senegalensis sp. nov., a mesophilic sulfate reducer isolated from marine sediment.</title>
        <authorList>
            <person name="Thioye A."/>
            <person name="Gam Z.B.A."/>
            <person name="Mbengue M."/>
            <person name="Cayol J.L."/>
            <person name="Joseph-Bartoli M."/>
            <person name="Toure-Kane C."/>
            <person name="Labat M."/>
        </authorList>
    </citation>
    <scope>NUCLEOTIDE SEQUENCE [LARGE SCALE GENOMIC DNA]</scope>
    <source>
        <strain evidence="2 3">DSM 101509</strain>
    </source>
</reference>
<dbReference type="SUPFAM" id="SSF56935">
    <property type="entry name" value="Porins"/>
    <property type="match status" value="1"/>
</dbReference>
<dbReference type="Proteomes" id="UP000438699">
    <property type="component" value="Unassembled WGS sequence"/>
</dbReference>
<evidence type="ECO:0000313" key="3">
    <source>
        <dbReference type="Proteomes" id="UP000438699"/>
    </source>
</evidence>
<keyword evidence="3" id="KW-1185">Reference proteome</keyword>
<feature type="chain" id="PRO_5026754622" description="Porin" evidence="1">
    <location>
        <begin position="24"/>
        <end position="441"/>
    </location>
</feature>
<organism evidence="2 3">
    <name type="scientific">Pseudodesulfovibrio senegalensis</name>
    <dbReference type="NCBI Taxonomy" id="1721087"/>
    <lineage>
        <taxon>Bacteria</taxon>
        <taxon>Pseudomonadati</taxon>
        <taxon>Thermodesulfobacteriota</taxon>
        <taxon>Desulfovibrionia</taxon>
        <taxon>Desulfovibrionales</taxon>
        <taxon>Desulfovibrionaceae</taxon>
    </lineage>
</organism>
<evidence type="ECO:0000256" key="1">
    <source>
        <dbReference type="SAM" id="SignalP"/>
    </source>
</evidence>
<sequence>MNQGATICAAVWLGLIMALAAPAAAGTTGITENVTAQTSAPSLLDRLAERFPPLEINGYVETRAGMRTRNDPDEKGVSVAEATLQLEMFTYTDWADFKFKGDLRTDGVTESVVFDTREAWIFSRPSDNVDIKVGRQVLTWGTGGLVFLNDMFPKDWQSFFIGRDAEYLKAPCNSAKVGLFSHLANVDLVYTPRFEPDRYINGEYISYWSAADGERLGNDDILEVDTPNDWFEDDEFAMRVYRNVNNYELALYGYWGYWKDPKGVNDQGTATFPKLNTYGASVRGQVGPGIGNAEFAYYDSTQSNGGTNADVHNSQMRYVVGYGQEVWANCTLDLQYYVEQMLDYGEYRDRTTTGRPKDEFRHVITVQLSQLFMNQTLTLALDGYCSPSDEDAYLRPSAEYKISDTTVASVGANIFFGNHPETFFGQFSNNSNIYTSIRYSF</sequence>
<proteinExistence type="predicted"/>
<dbReference type="OrthoDB" id="9801336at2"/>
<dbReference type="AlphaFoldDB" id="A0A6N6N5G1"/>
<gene>
    <name evidence="2" type="ORF">F8A88_03245</name>
</gene>
<evidence type="ECO:0000313" key="2">
    <source>
        <dbReference type="EMBL" id="KAB1443294.1"/>
    </source>
</evidence>
<accession>A0A6N6N5G1</accession>
<feature type="signal peptide" evidence="1">
    <location>
        <begin position="1"/>
        <end position="23"/>
    </location>
</feature>
<name>A0A6N6N5G1_9BACT</name>
<comment type="caution">
    <text evidence="2">The sequence shown here is derived from an EMBL/GenBank/DDBJ whole genome shotgun (WGS) entry which is preliminary data.</text>
</comment>
<dbReference type="RefSeq" id="WP_151149626.1">
    <property type="nucleotide sequence ID" value="NZ_WAIE01000001.1"/>
</dbReference>